<dbReference type="EMBL" id="JACHNC010000001">
    <property type="protein sequence ID" value="MBB4752790.1"/>
    <property type="molecule type" value="Genomic_DNA"/>
</dbReference>
<dbReference type="Proteomes" id="UP000590511">
    <property type="component" value="Unassembled WGS sequence"/>
</dbReference>
<sequence>MTRQRQRREWMVAGGVLLVAGVAVQTLDDADNQVGGDVEFDR</sequence>
<gene>
    <name evidence="1" type="ORF">BJ964_006951</name>
</gene>
<comment type="caution">
    <text evidence="1">The sequence shown here is derived from an EMBL/GenBank/DDBJ whole genome shotgun (WGS) entry which is preliminary data.</text>
</comment>
<name>A0A7W7MK83_9ACTN</name>
<accession>A0A7W7MK83</accession>
<evidence type="ECO:0000313" key="2">
    <source>
        <dbReference type="Proteomes" id="UP000590511"/>
    </source>
</evidence>
<dbReference type="AlphaFoldDB" id="A0A7W7MK83"/>
<proteinExistence type="predicted"/>
<organism evidence="1 2">
    <name type="scientific">Actinoplanes lobatus</name>
    <dbReference type="NCBI Taxonomy" id="113568"/>
    <lineage>
        <taxon>Bacteria</taxon>
        <taxon>Bacillati</taxon>
        <taxon>Actinomycetota</taxon>
        <taxon>Actinomycetes</taxon>
        <taxon>Micromonosporales</taxon>
        <taxon>Micromonosporaceae</taxon>
        <taxon>Actinoplanes</taxon>
    </lineage>
</organism>
<evidence type="ECO:0000313" key="1">
    <source>
        <dbReference type="EMBL" id="MBB4752790.1"/>
    </source>
</evidence>
<reference evidence="1 2" key="1">
    <citation type="submission" date="2020-08" db="EMBL/GenBank/DDBJ databases">
        <title>Sequencing the genomes of 1000 actinobacteria strains.</title>
        <authorList>
            <person name="Klenk H.-P."/>
        </authorList>
    </citation>
    <scope>NUCLEOTIDE SEQUENCE [LARGE SCALE GENOMIC DNA]</scope>
    <source>
        <strain evidence="1 2">DSM 43150</strain>
    </source>
</reference>
<dbReference type="RefSeq" id="WP_262479403.1">
    <property type="nucleotide sequence ID" value="NZ_BOMP01000114.1"/>
</dbReference>
<protein>
    <submittedName>
        <fullName evidence="1">Uncharacterized protein</fullName>
    </submittedName>
</protein>